<dbReference type="RefSeq" id="WP_377479528.1">
    <property type="nucleotide sequence ID" value="NZ_JBHLTN010000006.1"/>
</dbReference>
<comment type="similarity">
    <text evidence="1">Belongs to the transglycosylase Slt family.</text>
</comment>
<evidence type="ECO:0000259" key="4">
    <source>
        <dbReference type="Pfam" id="PF01464"/>
    </source>
</evidence>
<dbReference type="SUPFAM" id="SSF53955">
    <property type="entry name" value="Lysozyme-like"/>
    <property type="match status" value="1"/>
</dbReference>
<evidence type="ECO:0000256" key="3">
    <source>
        <dbReference type="SAM" id="SignalP"/>
    </source>
</evidence>
<organism evidence="5 6">
    <name type="scientific">Ottowia pentelensis</name>
    <dbReference type="NCBI Taxonomy" id="511108"/>
    <lineage>
        <taxon>Bacteria</taxon>
        <taxon>Pseudomonadati</taxon>
        <taxon>Pseudomonadota</taxon>
        <taxon>Betaproteobacteria</taxon>
        <taxon>Burkholderiales</taxon>
        <taxon>Comamonadaceae</taxon>
        <taxon>Ottowia</taxon>
    </lineage>
</organism>
<evidence type="ECO:0000256" key="1">
    <source>
        <dbReference type="ARBA" id="ARBA00007734"/>
    </source>
</evidence>
<evidence type="ECO:0000313" key="5">
    <source>
        <dbReference type="EMBL" id="MFC0591466.1"/>
    </source>
</evidence>
<evidence type="ECO:0000256" key="2">
    <source>
        <dbReference type="ARBA" id="ARBA00022729"/>
    </source>
</evidence>
<name>A0ABV6PNQ5_9BURK</name>
<protein>
    <submittedName>
        <fullName evidence="5">Transglycosylase SLT domain-containing protein</fullName>
    </submittedName>
</protein>
<dbReference type="InterPro" id="IPR008939">
    <property type="entry name" value="Lytic_TGlycosylase_superhlx_U"/>
</dbReference>
<evidence type="ECO:0000313" key="6">
    <source>
        <dbReference type="Proteomes" id="UP001589834"/>
    </source>
</evidence>
<accession>A0ABV6PNQ5</accession>
<dbReference type="Proteomes" id="UP001589834">
    <property type="component" value="Unassembled WGS sequence"/>
</dbReference>
<feature type="chain" id="PRO_5045140581" evidence="3">
    <location>
        <begin position="25"/>
        <end position="678"/>
    </location>
</feature>
<dbReference type="CDD" id="cd13401">
    <property type="entry name" value="Slt70-like"/>
    <property type="match status" value="1"/>
</dbReference>
<reference evidence="5 6" key="1">
    <citation type="submission" date="2024-09" db="EMBL/GenBank/DDBJ databases">
        <authorList>
            <person name="Sun Q."/>
            <person name="Mori K."/>
        </authorList>
    </citation>
    <scope>NUCLEOTIDE SEQUENCE [LARGE SCALE GENOMIC DNA]</scope>
    <source>
        <strain evidence="5 6">NCAIM B.02336</strain>
    </source>
</reference>
<dbReference type="PANTHER" id="PTHR37423">
    <property type="entry name" value="SOLUBLE LYTIC MUREIN TRANSGLYCOSYLASE-RELATED"/>
    <property type="match status" value="1"/>
</dbReference>
<dbReference type="Gene3D" id="1.25.20.10">
    <property type="entry name" value="Bacterial muramidases"/>
    <property type="match status" value="1"/>
</dbReference>
<dbReference type="Pfam" id="PF01464">
    <property type="entry name" value="SLT"/>
    <property type="match status" value="1"/>
</dbReference>
<sequence length="678" mass="74128">MRGIWILTPLLLALGLALGVPARAQQPAADSAAPAAASAADDSVILDMREAFRRGDKERLAALLPLARGKVLEPWAAYWALKARLEDATEPEVQDFLSRWAGTYQEDRLRNDWLLLAGKRRDWAAFARELPRFRMGDDPEVRCYATAMQLLQGAPASAAMTDQVRRDWLAERREGDGCLLAADLLHQAGRITGEDVWHKARLAVESGRSGLARAAVALESPDAAVAVAQIHNGAARYLAGRNASAATRQGQELVVLALVRLATQDADQAASTLQAKWARQLTPAQRNWLWAALGKQATLKLQDDAWSDFAQVTRVQDLGDDLLSWQARAALRAGQWRGVRAAIEAMSEPLRREPTWVYWNARAGLALAPEGAAGDAARADARQQLQGIANGRGFYEKLALEALGEPLQRAPEPAPLTADERAAAAANPGLQRALRAIAVGLRSEGVREWNYWTNLHQSGGMNDRQLYAAAALACQAKVWDRCINTSERIQGFQDFEQRFPTPHRAEVLRQAQAIGLDPAYVYGLIRQESRFVIDARSHVGASGLMQIMPATARWTARKIGLDGFVPDMLGELDTNILIGTSYLKLAVDEFRGSLPLAAAAYNAGPRRPRAWRNGPVLDGAIWAETVPFAETRDYVKKVLSNTVDYALLLGESRTSLRARLGRIGPAPAEETALTQDLP</sequence>
<dbReference type="Gene3D" id="1.10.530.10">
    <property type="match status" value="1"/>
</dbReference>
<keyword evidence="6" id="KW-1185">Reference proteome</keyword>
<dbReference type="SUPFAM" id="SSF48435">
    <property type="entry name" value="Bacterial muramidases"/>
    <property type="match status" value="1"/>
</dbReference>
<keyword evidence="2 3" id="KW-0732">Signal</keyword>
<comment type="caution">
    <text evidence="5">The sequence shown here is derived from an EMBL/GenBank/DDBJ whole genome shotgun (WGS) entry which is preliminary data.</text>
</comment>
<dbReference type="EMBL" id="JBHLTN010000006">
    <property type="protein sequence ID" value="MFC0591466.1"/>
    <property type="molecule type" value="Genomic_DNA"/>
</dbReference>
<proteinExistence type="inferred from homology"/>
<dbReference type="PANTHER" id="PTHR37423:SF5">
    <property type="entry name" value="SOLUBLE LYTIC MUREIN TRANSGLYCOSYLASE"/>
    <property type="match status" value="1"/>
</dbReference>
<feature type="signal peptide" evidence="3">
    <location>
        <begin position="1"/>
        <end position="24"/>
    </location>
</feature>
<feature type="domain" description="Transglycosylase SLT" evidence="4">
    <location>
        <begin position="510"/>
        <end position="612"/>
    </location>
</feature>
<gene>
    <name evidence="5" type="ORF">ACFFGG_02750</name>
</gene>
<dbReference type="InterPro" id="IPR008258">
    <property type="entry name" value="Transglycosylase_SLT_dom_1"/>
</dbReference>
<dbReference type="InterPro" id="IPR023346">
    <property type="entry name" value="Lysozyme-like_dom_sf"/>
</dbReference>